<comment type="subcellular location">
    <subcellularLocation>
        <location evidence="1">Membrane</location>
        <topology evidence="1">Multi-pass membrane protein</topology>
    </subcellularLocation>
</comment>
<keyword evidence="8" id="KW-1133">Transmembrane helix</keyword>
<dbReference type="GO" id="GO:0016887">
    <property type="term" value="F:ATP hydrolysis activity"/>
    <property type="evidence" value="ECO:0007669"/>
    <property type="project" value="InterPro"/>
</dbReference>
<dbReference type="GO" id="GO:0140359">
    <property type="term" value="F:ABC-type transporter activity"/>
    <property type="evidence" value="ECO:0007669"/>
    <property type="project" value="InterPro"/>
</dbReference>
<keyword evidence="4" id="KW-0812">Transmembrane</keyword>
<dbReference type="Gene3D" id="3.40.50.300">
    <property type="entry name" value="P-loop containing nucleotide triphosphate hydrolases"/>
    <property type="match status" value="1"/>
</dbReference>
<name>A0A150H4D0_GONPE</name>
<evidence type="ECO:0000256" key="1">
    <source>
        <dbReference type="ARBA" id="ARBA00004141"/>
    </source>
</evidence>
<dbReference type="OrthoDB" id="538632at2759"/>
<evidence type="ECO:0000259" key="10">
    <source>
        <dbReference type="PROSITE" id="PS50893"/>
    </source>
</evidence>
<dbReference type="InterPro" id="IPR003439">
    <property type="entry name" value="ABC_transporter-like_ATP-bd"/>
</dbReference>
<dbReference type="InterPro" id="IPR013525">
    <property type="entry name" value="ABC2_TM"/>
</dbReference>
<dbReference type="InterPro" id="IPR003593">
    <property type="entry name" value="AAA+_ATPase"/>
</dbReference>
<dbReference type="SUPFAM" id="SSF52540">
    <property type="entry name" value="P-loop containing nucleoside triphosphate hydrolases"/>
    <property type="match status" value="1"/>
</dbReference>
<dbReference type="PROSITE" id="PS50893">
    <property type="entry name" value="ABC_TRANSPORTER_2"/>
    <property type="match status" value="1"/>
</dbReference>
<keyword evidence="6" id="KW-0547">Nucleotide-binding</keyword>
<comment type="similarity">
    <text evidence="2">Belongs to the ABC transporter superfamily. ABCA family. CPR flippase (TC 3.A.1.211) subfamily.</text>
</comment>
<evidence type="ECO:0000256" key="9">
    <source>
        <dbReference type="ARBA" id="ARBA00023136"/>
    </source>
</evidence>
<dbReference type="Proteomes" id="UP000075714">
    <property type="component" value="Unassembled WGS sequence"/>
</dbReference>
<organism evidence="11 12">
    <name type="scientific">Gonium pectorale</name>
    <name type="common">Green alga</name>
    <dbReference type="NCBI Taxonomy" id="33097"/>
    <lineage>
        <taxon>Eukaryota</taxon>
        <taxon>Viridiplantae</taxon>
        <taxon>Chlorophyta</taxon>
        <taxon>core chlorophytes</taxon>
        <taxon>Chlorophyceae</taxon>
        <taxon>CS clade</taxon>
        <taxon>Chlamydomonadales</taxon>
        <taxon>Volvocaceae</taxon>
        <taxon>Gonium</taxon>
    </lineage>
</organism>
<reference evidence="12" key="1">
    <citation type="journal article" date="2016" name="Nat. Commun.">
        <title>The Gonium pectorale genome demonstrates co-option of cell cycle regulation during the evolution of multicellularity.</title>
        <authorList>
            <person name="Hanschen E.R."/>
            <person name="Marriage T.N."/>
            <person name="Ferris P.J."/>
            <person name="Hamaji T."/>
            <person name="Toyoda A."/>
            <person name="Fujiyama A."/>
            <person name="Neme R."/>
            <person name="Noguchi H."/>
            <person name="Minakuchi Y."/>
            <person name="Suzuki M."/>
            <person name="Kawai-Toyooka H."/>
            <person name="Smith D.R."/>
            <person name="Sparks H."/>
            <person name="Anderson J."/>
            <person name="Bakaric R."/>
            <person name="Luria V."/>
            <person name="Karger A."/>
            <person name="Kirschner M.W."/>
            <person name="Durand P.M."/>
            <person name="Michod R.E."/>
            <person name="Nozaki H."/>
            <person name="Olson B.J."/>
        </authorList>
    </citation>
    <scope>NUCLEOTIDE SEQUENCE [LARGE SCALE GENOMIC DNA]</scope>
    <source>
        <strain evidence="12">NIES-2863</strain>
    </source>
</reference>
<evidence type="ECO:0000256" key="4">
    <source>
        <dbReference type="ARBA" id="ARBA00022692"/>
    </source>
</evidence>
<proteinExistence type="inferred from homology"/>
<dbReference type="Pfam" id="PF12698">
    <property type="entry name" value="ABC2_membrane_3"/>
    <property type="match status" value="1"/>
</dbReference>
<dbReference type="InterPro" id="IPR026082">
    <property type="entry name" value="ABCA"/>
</dbReference>
<dbReference type="SMART" id="SM00382">
    <property type="entry name" value="AAA"/>
    <property type="match status" value="1"/>
</dbReference>
<dbReference type="STRING" id="33097.A0A150H4D0"/>
<evidence type="ECO:0000313" key="12">
    <source>
        <dbReference type="Proteomes" id="UP000075714"/>
    </source>
</evidence>
<dbReference type="GO" id="GO:0016020">
    <property type="term" value="C:membrane"/>
    <property type="evidence" value="ECO:0007669"/>
    <property type="project" value="UniProtKB-SubCell"/>
</dbReference>
<evidence type="ECO:0000256" key="6">
    <source>
        <dbReference type="ARBA" id="ARBA00022741"/>
    </source>
</evidence>
<dbReference type="EMBL" id="LSYV01000002">
    <property type="protein sequence ID" value="KXZ56921.1"/>
    <property type="molecule type" value="Genomic_DNA"/>
</dbReference>
<keyword evidence="12" id="KW-1185">Reference proteome</keyword>
<dbReference type="GO" id="GO:0005319">
    <property type="term" value="F:lipid transporter activity"/>
    <property type="evidence" value="ECO:0007669"/>
    <property type="project" value="TreeGrafter"/>
</dbReference>
<keyword evidence="5" id="KW-0677">Repeat</keyword>
<dbReference type="PANTHER" id="PTHR19229">
    <property type="entry name" value="ATP-BINDING CASSETTE TRANSPORTER SUBFAMILY A ABCA"/>
    <property type="match status" value="1"/>
</dbReference>
<comment type="caution">
    <text evidence="11">The sequence shown here is derived from an EMBL/GenBank/DDBJ whole genome shotgun (WGS) entry which is preliminary data.</text>
</comment>
<evidence type="ECO:0000256" key="2">
    <source>
        <dbReference type="ARBA" id="ARBA00008526"/>
    </source>
</evidence>
<evidence type="ECO:0000256" key="7">
    <source>
        <dbReference type="ARBA" id="ARBA00022840"/>
    </source>
</evidence>
<dbReference type="PANTHER" id="PTHR19229:SF36">
    <property type="entry name" value="ATP-BINDING CASSETTE SUB-FAMILY A MEMBER 2"/>
    <property type="match status" value="1"/>
</dbReference>
<protein>
    <recommendedName>
        <fullName evidence="10">ABC transporter domain-containing protein</fullName>
    </recommendedName>
</protein>
<keyword evidence="9" id="KW-0472">Membrane</keyword>
<dbReference type="InterPro" id="IPR027417">
    <property type="entry name" value="P-loop_NTPase"/>
</dbReference>
<dbReference type="Pfam" id="PF00005">
    <property type="entry name" value="ABC_tran"/>
    <property type="match status" value="1"/>
</dbReference>
<dbReference type="AlphaFoldDB" id="A0A150H4D0"/>
<keyword evidence="3" id="KW-0813">Transport</keyword>
<evidence type="ECO:0000256" key="3">
    <source>
        <dbReference type="ARBA" id="ARBA00022448"/>
    </source>
</evidence>
<accession>A0A150H4D0</accession>
<gene>
    <name evidence="11" type="ORF">GPECTOR_1g830</name>
</gene>
<keyword evidence="7" id="KW-0067">ATP-binding</keyword>
<feature type="domain" description="ABC transporter" evidence="10">
    <location>
        <begin position="534"/>
        <end position="830"/>
    </location>
</feature>
<evidence type="ECO:0000256" key="5">
    <source>
        <dbReference type="ARBA" id="ARBA00022737"/>
    </source>
</evidence>
<evidence type="ECO:0000313" key="11">
    <source>
        <dbReference type="EMBL" id="KXZ56921.1"/>
    </source>
</evidence>
<evidence type="ECO:0000256" key="8">
    <source>
        <dbReference type="ARBA" id="ARBA00022989"/>
    </source>
</evidence>
<dbReference type="GO" id="GO:0005524">
    <property type="term" value="F:ATP binding"/>
    <property type="evidence" value="ECO:0007669"/>
    <property type="project" value="UniProtKB-KW"/>
</dbReference>
<sequence length="846" mass="88349">MEAQLAALEHLGLASLEGMSGSSADVSRWILDAATRGTGAADGLPPGARLRLRPPLQAVVVAEDDVLGRKISHRLWSTVGRLVSGLIAPAAGTAGPGKAGAGSSDGDGVEDLHLLRSNLQAVSEEQGAVPKMIDFLYENVFLHELLSTAGYLARSFGRDAADTDADGGSGATADTAAALHNSSSVAAQQLSPRRALLSAAKLPKFNYARLAELCNLTLAKPGRVSRDGGRTLLMQYRPPLNSTLYLLAGVLPPRRRFCPLARLLLEHSNDVAQVVKQYMSRRRQPALTLLWNTTSPHGLPAALAHLHAAMLRMRAPLDTSAGKRDAGAARLLADEGSFVARSSEEAASGARQQQLAARMCSPLAYWLSAWISDLLPQLPAAAALVALLRAGGVEAFTGSGQRCAGLLSLLLAFGAAALPWGYCIASRCSTPAAAQGLTSMWGLATGVGLALARQILSHVNPWSWLADLLLPVLRLFPPFCLVDGLLQMALLDVVLALSGVLGDKASRRGFFRSILAGHLVGIDPANQSPFQASVLGDNLAYLAFDTVYGNGTAALRGLTFGLRRGECLALIGRNGAGKSTALAVLSGRVRPTRGSVTVGGVDVAGRPGAAAGRVALCPQTNPLLPLLTPAEHLRLFTALHGLYPDPASGASTPSASAALRGSPIATSADSHGNPTDNIAASAMFPSGAASWVHLDALMRDAAQVARRCGLAPELMGRPAGELSGGSQRKLSLAIAMLGRPQLLLLDEPSAGMDPAARREMCDTINTALRGSWVCATAAQAPAIVLTTHYGEEALALCDVLGVMEAGRLLVCGLPEESLRALPREHYLAESEEWAETIPGMQMWKDG</sequence>